<accession>A0A6J6PEY7</accession>
<proteinExistence type="predicted"/>
<keyword evidence="1" id="KW-0812">Transmembrane</keyword>
<reference evidence="2" key="1">
    <citation type="submission" date="2020-05" db="EMBL/GenBank/DDBJ databases">
        <authorList>
            <person name="Chiriac C."/>
            <person name="Salcher M."/>
            <person name="Ghai R."/>
            <person name="Kavagutti S V."/>
        </authorList>
    </citation>
    <scope>NUCLEOTIDE SEQUENCE</scope>
</reference>
<organism evidence="2">
    <name type="scientific">freshwater metagenome</name>
    <dbReference type="NCBI Taxonomy" id="449393"/>
    <lineage>
        <taxon>unclassified sequences</taxon>
        <taxon>metagenomes</taxon>
        <taxon>ecological metagenomes</taxon>
    </lineage>
</organism>
<evidence type="ECO:0000313" key="2">
    <source>
        <dbReference type="EMBL" id="CAB4698080.1"/>
    </source>
</evidence>
<dbReference type="AlphaFoldDB" id="A0A6J6PEY7"/>
<sequence>MKSKPRVPLWRWLVWMVALIVALVVFYGIFTPFWFALRSTAWIAEYRSRRRR</sequence>
<gene>
    <name evidence="2" type="ORF">UFOPK2399_01160</name>
</gene>
<protein>
    <submittedName>
        <fullName evidence="2">Unannotated protein</fullName>
    </submittedName>
</protein>
<name>A0A6J6PEY7_9ZZZZ</name>
<evidence type="ECO:0000256" key="1">
    <source>
        <dbReference type="SAM" id="Phobius"/>
    </source>
</evidence>
<dbReference type="EMBL" id="CAEZXP010000003">
    <property type="protein sequence ID" value="CAB4698080.1"/>
    <property type="molecule type" value="Genomic_DNA"/>
</dbReference>
<feature type="transmembrane region" description="Helical" evidence="1">
    <location>
        <begin position="12"/>
        <end position="37"/>
    </location>
</feature>
<keyword evidence="1" id="KW-1133">Transmembrane helix</keyword>
<keyword evidence="1" id="KW-0472">Membrane</keyword>